<evidence type="ECO:0000256" key="4">
    <source>
        <dbReference type="PIRSR" id="PIRSR600542-1"/>
    </source>
</evidence>
<name>A0A7Z0DAG7_9ACTN</name>
<dbReference type="EMBL" id="JACBZS010000001">
    <property type="protein sequence ID" value="NYI71980.1"/>
    <property type="molecule type" value="Genomic_DNA"/>
</dbReference>
<accession>A0A7Z0DAG7</accession>
<evidence type="ECO:0000313" key="7">
    <source>
        <dbReference type="Proteomes" id="UP000527616"/>
    </source>
</evidence>
<keyword evidence="2 6" id="KW-0808">Transferase</keyword>
<dbReference type="EC" id="2.3.1.7" evidence="6"/>
<gene>
    <name evidence="6" type="ORF">GGQ54_002540</name>
</gene>
<dbReference type="PANTHER" id="PTHR22589">
    <property type="entry name" value="CARNITINE O-ACYLTRANSFERASE"/>
    <property type="match status" value="1"/>
</dbReference>
<dbReference type="InterPro" id="IPR039551">
    <property type="entry name" value="Cho/carn_acyl_trans"/>
</dbReference>
<dbReference type="GO" id="GO:0004092">
    <property type="term" value="F:carnitine O-acetyltransferase activity"/>
    <property type="evidence" value="ECO:0007669"/>
    <property type="project" value="UniProtKB-EC"/>
</dbReference>
<proteinExistence type="inferred from homology"/>
<keyword evidence="3 6" id="KW-0012">Acyltransferase</keyword>
<dbReference type="Gene3D" id="3.30.559.10">
    <property type="entry name" value="Chloramphenicol acetyltransferase-like domain"/>
    <property type="match status" value="1"/>
</dbReference>
<comment type="similarity">
    <text evidence="1">Belongs to the carnitine/choline acetyltransferase family.</text>
</comment>
<reference evidence="6 7" key="1">
    <citation type="submission" date="2020-07" db="EMBL/GenBank/DDBJ databases">
        <title>Sequencing the genomes of 1000 actinobacteria strains.</title>
        <authorList>
            <person name="Klenk H.-P."/>
        </authorList>
    </citation>
    <scope>NUCLEOTIDE SEQUENCE [LARGE SCALE GENOMIC DNA]</scope>
    <source>
        <strain evidence="6 7">DSM 103164</strain>
    </source>
</reference>
<dbReference type="InterPro" id="IPR000542">
    <property type="entry name" value="Carn_acyl_trans"/>
</dbReference>
<feature type="active site" description="Proton acceptor" evidence="4">
    <location>
        <position position="328"/>
    </location>
</feature>
<comment type="caution">
    <text evidence="6">The sequence shown here is derived from an EMBL/GenBank/DDBJ whole genome shotgun (WGS) entry which is preliminary data.</text>
</comment>
<dbReference type="SUPFAM" id="SSF52777">
    <property type="entry name" value="CoA-dependent acyltransferases"/>
    <property type="match status" value="2"/>
</dbReference>
<sequence>MTIMVEPIDPLPGLTARERDLPRLPLPGLAATGEAFLRWCRPLVDDAGYAETERAVTAFVAGPGPALQQVLAGRDEDAGRGSYLDDFFAERYFARRYPGAMHANFFLRLGPRVLPAEPGGDGDGAQAGRAARLLARTARLYRAIRADDLPDLTVRGQRVSMHQWRYLFGACRIPRPGRDTDRTIGGAVDPVDPSVRHVAVLAGGAIFTLDVLDDAGRAYPPEALAPALAAIAGQAAGSPEPDPVGILATGPRDDWAAARERLLALGNAEALDAVESAICCVCLDDAAAPGDLGADDALLFGSAANRWWDKPWSWIVLPDGRAGINIEHSRLDGTTVIAALETMIDLATDDPDPGRGSPAHRRLTWRLDDQLREEIGRAAAEFAALVSDTATVAVDLDLGADAIKALGVSPDAFAQLSYQVAHARARGAIAPTYESVSMRGYRQGRTEAMRVVTPHSVALVEALGDPARGGAERATAIRDAAAAHAARAKECQAGRAPQQHLEALQQVRRTNGPRIGVPDEPELYASPGWLALREERLSTSSVPSRLIDGFGFGPTNDDCIGVGYILLPDRWRVYLSARARIDVAGFAERLTEAVAELRGLLAAHPSDAG</sequence>
<keyword evidence="7" id="KW-1185">Reference proteome</keyword>
<evidence type="ECO:0000256" key="3">
    <source>
        <dbReference type="ARBA" id="ARBA00023315"/>
    </source>
</evidence>
<dbReference type="InterPro" id="IPR042231">
    <property type="entry name" value="Cho/carn_acyl_trans_2"/>
</dbReference>
<organism evidence="6 7">
    <name type="scientific">Naumannella cuiyingiana</name>
    <dbReference type="NCBI Taxonomy" id="1347891"/>
    <lineage>
        <taxon>Bacteria</taxon>
        <taxon>Bacillati</taxon>
        <taxon>Actinomycetota</taxon>
        <taxon>Actinomycetes</taxon>
        <taxon>Propionibacteriales</taxon>
        <taxon>Propionibacteriaceae</taxon>
        <taxon>Naumannella</taxon>
    </lineage>
</organism>
<evidence type="ECO:0000256" key="1">
    <source>
        <dbReference type="ARBA" id="ARBA00005232"/>
    </source>
</evidence>
<evidence type="ECO:0000259" key="5">
    <source>
        <dbReference type="Pfam" id="PF00755"/>
    </source>
</evidence>
<evidence type="ECO:0000256" key="2">
    <source>
        <dbReference type="ARBA" id="ARBA00022679"/>
    </source>
</evidence>
<dbReference type="InterPro" id="IPR023213">
    <property type="entry name" value="CAT-like_dom_sf"/>
</dbReference>
<protein>
    <submittedName>
        <fullName evidence="6">Carnitine O-acetyltransferase</fullName>
        <ecNumber evidence="6">2.3.1.7</ecNumber>
    </submittedName>
</protein>
<dbReference type="Proteomes" id="UP000527616">
    <property type="component" value="Unassembled WGS sequence"/>
</dbReference>
<evidence type="ECO:0000313" key="6">
    <source>
        <dbReference type="EMBL" id="NYI71980.1"/>
    </source>
</evidence>
<dbReference type="Gene3D" id="3.30.559.70">
    <property type="entry name" value="Choline/Carnitine o-acyltransferase, domain 2"/>
    <property type="match status" value="1"/>
</dbReference>
<dbReference type="AlphaFoldDB" id="A0A7Z0DAG7"/>
<feature type="domain" description="Choline/carnitine acyltransferase" evidence="5">
    <location>
        <begin position="24"/>
        <end position="591"/>
    </location>
</feature>
<dbReference type="Pfam" id="PF00755">
    <property type="entry name" value="Carn_acyltransf"/>
    <property type="match status" value="1"/>
</dbReference>